<evidence type="ECO:0000313" key="3">
    <source>
        <dbReference type="EMBL" id="ELR24255.1"/>
    </source>
</evidence>
<dbReference type="GeneID" id="14925271"/>
<feature type="compositionally biased region" description="Polar residues" evidence="1">
    <location>
        <begin position="478"/>
        <end position="492"/>
    </location>
</feature>
<dbReference type="Pfam" id="PF24929">
    <property type="entry name" value="GlfB_C"/>
    <property type="match status" value="1"/>
</dbReference>
<dbReference type="EMBL" id="KB007834">
    <property type="protein sequence ID" value="ELR24255.1"/>
    <property type="molecule type" value="Genomic_DNA"/>
</dbReference>
<dbReference type="VEuPathDB" id="AmoebaDB:ACA1_168930"/>
<name>L8HGH5_ACACF</name>
<keyword evidence="4" id="KW-1185">Reference proteome</keyword>
<dbReference type="Proteomes" id="UP000011083">
    <property type="component" value="Unassembled WGS sequence"/>
</dbReference>
<feature type="compositionally biased region" description="Low complexity" evidence="1">
    <location>
        <begin position="447"/>
        <end position="457"/>
    </location>
</feature>
<dbReference type="PANTHER" id="PTHR36127">
    <property type="entry name" value="EXPRESSED PROTEIN"/>
    <property type="match status" value="1"/>
</dbReference>
<gene>
    <name evidence="3" type="ORF">ACA1_168930</name>
</gene>
<protein>
    <recommendedName>
        <fullName evidence="2">Ras guanine nucleotide exchange factor glfB-like C-terminal domain-containing protein</fullName>
    </recommendedName>
</protein>
<evidence type="ECO:0000256" key="1">
    <source>
        <dbReference type="SAM" id="MobiDB-lite"/>
    </source>
</evidence>
<accession>L8HGH5</accession>
<feature type="region of interest" description="Disordered" evidence="1">
    <location>
        <begin position="9"/>
        <end position="30"/>
    </location>
</feature>
<feature type="domain" description="Ras guanine nucleotide exchange factor glfB-like C-terminal" evidence="2">
    <location>
        <begin position="52"/>
        <end position="259"/>
    </location>
</feature>
<evidence type="ECO:0000259" key="2">
    <source>
        <dbReference type="Pfam" id="PF24929"/>
    </source>
</evidence>
<evidence type="ECO:0000313" key="4">
    <source>
        <dbReference type="Proteomes" id="UP000011083"/>
    </source>
</evidence>
<organism evidence="3 4">
    <name type="scientific">Acanthamoeba castellanii (strain ATCC 30010 / Neff)</name>
    <dbReference type="NCBI Taxonomy" id="1257118"/>
    <lineage>
        <taxon>Eukaryota</taxon>
        <taxon>Amoebozoa</taxon>
        <taxon>Discosea</taxon>
        <taxon>Longamoebia</taxon>
        <taxon>Centramoebida</taxon>
        <taxon>Acanthamoebidae</taxon>
        <taxon>Acanthamoeba</taxon>
    </lineage>
</organism>
<dbReference type="AlphaFoldDB" id="L8HGH5"/>
<dbReference type="PANTHER" id="PTHR36127:SF1">
    <property type="entry name" value="COMM DOMAIN-CONTAINING PROTEIN"/>
    <property type="match status" value="1"/>
</dbReference>
<sequence length="583" mass="64595">MKIFKKVKNTVGGGGGAGKPLSPRPSDSENGAGLCDLDNIWGEVEGTVGDSFRSLPVHKDLHRLAPSTRVWDSEGRQLNGPDLFAEDADDERRKRFLPTKRVLWALASTVDPAKCDHIMTVFEEKVVRGSVHDIVGSMLDFFGLIDDGEVVVPRLRSLRILKLVNQAILAPAVIHLNLFMTKSPEKETYMNAGDWKIHINFQKDGRVTVRHSKWEKTKDSSFKWHLKMTLNDSLSMLEDASFAFLKLRFPATEAGEARKRAFLDYIGKYYSGQARIAEEEREMWARPHNKLPIHKSLAAIAFRSSVSLQDKTLFSSVPDAPAEQNIKSLLLVLAQVFSPNKEEVIANEFEKHYQKNDVVLKLSDDDGDEARGLTAVLKTLHSSVIAPCLMLMHERVGNTDPASPSSSPSSSLQLPAVREKGDVMVTIHIHHPAADPHGAAADDDDVSSASSTTSSASSRKDDNESGSFARCGEEEDQQQATTTINGGASAPSTKAVTAVTKKKERKKKEDRWVTVRHSMQAVSEAKPEAENYFEFGWQVEMDLDHRLERMVAVRMGVADLRFGARVDSDARSDIEAALRKALE</sequence>
<dbReference type="RefSeq" id="XP_004353922.1">
    <property type="nucleotide sequence ID" value="XM_004353870.1"/>
</dbReference>
<feature type="region of interest" description="Disordered" evidence="1">
    <location>
        <begin position="433"/>
        <end position="503"/>
    </location>
</feature>
<dbReference type="OrthoDB" id="10680583at2759"/>
<proteinExistence type="predicted"/>
<dbReference type="InterPro" id="IPR056651">
    <property type="entry name" value="GlfB-like_C"/>
</dbReference>
<dbReference type="KEGG" id="acan:ACA1_168930"/>
<reference evidence="3 4" key="1">
    <citation type="journal article" date="2013" name="Genome Biol.">
        <title>Genome of Acanthamoeba castellanii highlights extensive lateral gene transfer and early evolution of tyrosine kinase signaling.</title>
        <authorList>
            <person name="Clarke M."/>
            <person name="Lohan A.J."/>
            <person name="Liu B."/>
            <person name="Lagkouvardos I."/>
            <person name="Roy S."/>
            <person name="Zafar N."/>
            <person name="Bertelli C."/>
            <person name="Schilde C."/>
            <person name="Kianianmomeni A."/>
            <person name="Burglin T.R."/>
            <person name="Frech C."/>
            <person name="Turcotte B."/>
            <person name="Kopec K.O."/>
            <person name="Synnott J.M."/>
            <person name="Choo C."/>
            <person name="Paponov I."/>
            <person name="Finkler A."/>
            <person name="Soon Heng Tan C."/>
            <person name="Hutchins A.P."/>
            <person name="Weinmeier T."/>
            <person name="Rattei T."/>
            <person name="Chu J.S."/>
            <person name="Gimenez G."/>
            <person name="Irimia M."/>
            <person name="Rigden D.J."/>
            <person name="Fitzpatrick D.A."/>
            <person name="Lorenzo-Morales J."/>
            <person name="Bateman A."/>
            <person name="Chiu C.H."/>
            <person name="Tang P."/>
            <person name="Hegemann P."/>
            <person name="Fromm H."/>
            <person name="Raoult D."/>
            <person name="Greub G."/>
            <person name="Miranda-Saavedra D."/>
            <person name="Chen N."/>
            <person name="Nash P."/>
            <person name="Ginger M.L."/>
            <person name="Horn M."/>
            <person name="Schaap P."/>
            <person name="Caler L."/>
            <person name="Loftus B."/>
        </authorList>
    </citation>
    <scope>NUCLEOTIDE SEQUENCE [LARGE SCALE GENOMIC DNA]</scope>
    <source>
        <strain evidence="3 4">Neff</strain>
    </source>
</reference>